<dbReference type="EMBL" id="JBGNYA010000001">
    <property type="protein sequence ID" value="MFA1611590.1"/>
    <property type="molecule type" value="Genomic_DNA"/>
</dbReference>
<dbReference type="Pfam" id="PF00171">
    <property type="entry name" value="Aldedh"/>
    <property type="match status" value="1"/>
</dbReference>
<dbReference type="PROSITE" id="PS00687">
    <property type="entry name" value="ALDEHYDE_DEHYDR_GLU"/>
    <property type="match status" value="1"/>
</dbReference>
<keyword evidence="4" id="KW-0520">NAD</keyword>
<dbReference type="InterPro" id="IPR016161">
    <property type="entry name" value="Ald_DH/histidinol_DH"/>
</dbReference>
<dbReference type="InterPro" id="IPR029510">
    <property type="entry name" value="Ald_DH_CS_GLU"/>
</dbReference>
<sequence length="495" mass="52245">MATTSAESEWSRQYIDGEWVSASSGETLAVTDPSTRETLFEVPAATEADVDAAYEAAARAQEEWADAAPGRRQEAVLEAMNNLEERFDETVQLLLSEGGSSMAKANIETENTVAQMAEAATFPSRMKGEHAGSNIPGKENVVERRPEGIVSAITPWNFPLVLTMRAVAPAIAMGNSVVLKPSSETPVTGGLLIAELFEDVGLPDGVLNVVTGTGSAIGDAVAGHPDADVVAFTGSTPVGREVASMAARNLAAPAMELGGNNAHIVTADADVEDAAEAGAFGSFIHSGQICISINRHIVHEDVYDQYVEILAGYAEGIPTGSVHDPENIVGPIINESQRDQILDYIQDTVDAGATLVTGNEAHELDGVEDSLVLEPTVLADVTNDMPTACNEHFGPVAPVIKASDVDEAVEIANATDYGLSGSVYAGDTGRGREIAKRVETGMIHVNDQPINEEPHMPFGGVGASGIGAFNAEEVIHEFTRPKWVSVQHEQRDYGF</sequence>
<evidence type="ECO:0000256" key="1">
    <source>
        <dbReference type="ARBA" id="ARBA00009986"/>
    </source>
</evidence>
<organism evidence="8 9">
    <name type="scientific">Halobellus rubicundus</name>
    <dbReference type="NCBI Taxonomy" id="2996466"/>
    <lineage>
        <taxon>Archaea</taxon>
        <taxon>Methanobacteriati</taxon>
        <taxon>Methanobacteriota</taxon>
        <taxon>Stenosarchaea group</taxon>
        <taxon>Halobacteria</taxon>
        <taxon>Halobacteriales</taxon>
        <taxon>Haloferacaceae</taxon>
        <taxon>Halobellus</taxon>
    </lineage>
</organism>
<evidence type="ECO:0000256" key="2">
    <source>
        <dbReference type="ARBA" id="ARBA00011881"/>
    </source>
</evidence>
<dbReference type="Gene3D" id="3.40.605.10">
    <property type="entry name" value="Aldehyde Dehydrogenase, Chain A, domain 1"/>
    <property type="match status" value="1"/>
</dbReference>
<evidence type="ECO:0000256" key="3">
    <source>
        <dbReference type="ARBA" id="ARBA00023002"/>
    </source>
</evidence>
<comment type="subunit">
    <text evidence="2">Homotetramer.</text>
</comment>
<dbReference type="RefSeq" id="WP_372389908.1">
    <property type="nucleotide sequence ID" value="NZ_JBGNYA010000001.1"/>
</dbReference>
<proteinExistence type="inferred from homology"/>
<dbReference type="GO" id="GO:0016491">
    <property type="term" value="F:oxidoreductase activity"/>
    <property type="evidence" value="ECO:0007669"/>
    <property type="project" value="UniProtKB-KW"/>
</dbReference>
<gene>
    <name evidence="8" type="ORF">OS889_11320</name>
</gene>
<dbReference type="PANTHER" id="PTHR42986:SF1">
    <property type="entry name" value="BENZALDEHYDE DEHYDROGENASE YFMT"/>
    <property type="match status" value="1"/>
</dbReference>
<reference evidence="8 9" key="1">
    <citation type="submission" date="2024-08" db="EMBL/GenBank/DDBJ databases">
        <title>Halobellus sp. MBLA0158 whole genome sequence.</title>
        <authorList>
            <person name="Hwang C.Y."/>
            <person name="Cho E.-S."/>
            <person name="Seo M.-J."/>
        </authorList>
    </citation>
    <scope>NUCLEOTIDE SEQUENCE [LARGE SCALE GENOMIC DNA]</scope>
    <source>
        <strain evidence="8 9">MBLA0158</strain>
    </source>
</reference>
<feature type="active site" evidence="5">
    <location>
        <position position="256"/>
    </location>
</feature>
<keyword evidence="3 6" id="KW-0560">Oxidoreductase</keyword>
<accession>A0ABD5MCF1</accession>
<dbReference type="InterPro" id="IPR016163">
    <property type="entry name" value="Ald_DH_C"/>
</dbReference>
<dbReference type="InterPro" id="IPR015590">
    <property type="entry name" value="Aldehyde_DH_dom"/>
</dbReference>
<dbReference type="PANTHER" id="PTHR42986">
    <property type="entry name" value="BENZALDEHYDE DEHYDROGENASE YFMT"/>
    <property type="match status" value="1"/>
</dbReference>
<keyword evidence="9" id="KW-1185">Reference proteome</keyword>
<dbReference type="Proteomes" id="UP001570511">
    <property type="component" value="Unassembled WGS sequence"/>
</dbReference>
<comment type="similarity">
    <text evidence="1 6">Belongs to the aldehyde dehydrogenase family.</text>
</comment>
<evidence type="ECO:0000256" key="4">
    <source>
        <dbReference type="ARBA" id="ARBA00023027"/>
    </source>
</evidence>
<evidence type="ECO:0000256" key="6">
    <source>
        <dbReference type="RuleBase" id="RU003345"/>
    </source>
</evidence>
<protein>
    <submittedName>
        <fullName evidence="8">Aldehyde dehydrogenase family protein</fullName>
    </submittedName>
</protein>
<evidence type="ECO:0000313" key="8">
    <source>
        <dbReference type="EMBL" id="MFA1611590.1"/>
    </source>
</evidence>
<evidence type="ECO:0000313" key="9">
    <source>
        <dbReference type="Proteomes" id="UP001570511"/>
    </source>
</evidence>
<comment type="caution">
    <text evidence="8">The sequence shown here is derived from an EMBL/GenBank/DDBJ whole genome shotgun (WGS) entry which is preliminary data.</text>
</comment>
<name>A0ABD5MCF1_9EURY</name>
<evidence type="ECO:0000256" key="5">
    <source>
        <dbReference type="PROSITE-ProRule" id="PRU10007"/>
    </source>
</evidence>
<feature type="domain" description="Aldehyde dehydrogenase" evidence="7">
    <location>
        <begin position="19"/>
        <end position="484"/>
    </location>
</feature>
<dbReference type="SUPFAM" id="SSF53720">
    <property type="entry name" value="ALDH-like"/>
    <property type="match status" value="1"/>
</dbReference>
<dbReference type="FunFam" id="3.40.605.10:FF:000007">
    <property type="entry name" value="NAD/NADP-dependent betaine aldehyde dehydrogenase"/>
    <property type="match status" value="1"/>
</dbReference>
<dbReference type="InterPro" id="IPR016162">
    <property type="entry name" value="Ald_DH_N"/>
</dbReference>
<dbReference type="Gene3D" id="3.40.309.10">
    <property type="entry name" value="Aldehyde Dehydrogenase, Chain A, domain 2"/>
    <property type="match status" value="1"/>
</dbReference>
<evidence type="ECO:0000259" key="7">
    <source>
        <dbReference type="Pfam" id="PF00171"/>
    </source>
</evidence>
<dbReference type="AlphaFoldDB" id="A0ABD5MCF1"/>